<dbReference type="OrthoDB" id="9801987at2"/>
<evidence type="ECO:0000256" key="4">
    <source>
        <dbReference type="ARBA" id="ARBA00022741"/>
    </source>
</evidence>
<dbReference type="InterPro" id="IPR003593">
    <property type="entry name" value="AAA+_ATPase"/>
</dbReference>
<dbReference type="Gene3D" id="3.40.50.300">
    <property type="entry name" value="P-loop containing nucleotide triphosphate hydrolases"/>
    <property type="match status" value="1"/>
</dbReference>
<dbReference type="Pfam" id="PF13732">
    <property type="entry name" value="DrrA1-3_C"/>
    <property type="match status" value="1"/>
</dbReference>
<evidence type="ECO:0000256" key="1">
    <source>
        <dbReference type="ARBA" id="ARBA00005417"/>
    </source>
</evidence>
<comment type="similarity">
    <text evidence="1">Belongs to the ABC transporter superfamily.</text>
</comment>
<dbReference type="Pfam" id="PF00005">
    <property type="entry name" value="ABC_tran"/>
    <property type="match status" value="1"/>
</dbReference>
<evidence type="ECO:0000313" key="7">
    <source>
        <dbReference type="EMBL" id="TCN73119.1"/>
    </source>
</evidence>
<feature type="domain" description="ABC transporter" evidence="6">
    <location>
        <begin position="4"/>
        <end position="231"/>
    </location>
</feature>
<dbReference type="InterPro" id="IPR003439">
    <property type="entry name" value="ABC_transporter-like_ATP-bd"/>
</dbReference>
<dbReference type="InterPro" id="IPR017871">
    <property type="entry name" value="ABC_transporter-like_CS"/>
</dbReference>
<dbReference type="Proteomes" id="UP000294830">
    <property type="component" value="Unassembled WGS sequence"/>
</dbReference>
<protein>
    <submittedName>
        <fullName evidence="7">ABC-2 type transport system ATP-binding protein</fullName>
    </submittedName>
</protein>
<dbReference type="AlphaFoldDB" id="A0A4R2EUX6"/>
<keyword evidence="5 7" id="KW-0067">ATP-binding</keyword>
<evidence type="ECO:0000256" key="3">
    <source>
        <dbReference type="ARBA" id="ARBA00022458"/>
    </source>
</evidence>
<keyword evidence="8" id="KW-1185">Reference proteome</keyword>
<evidence type="ECO:0000259" key="6">
    <source>
        <dbReference type="PROSITE" id="PS50893"/>
    </source>
</evidence>
<dbReference type="GO" id="GO:0016887">
    <property type="term" value="F:ATP hydrolysis activity"/>
    <property type="evidence" value="ECO:0007669"/>
    <property type="project" value="InterPro"/>
</dbReference>
<dbReference type="InterPro" id="IPR050763">
    <property type="entry name" value="ABC_transporter_ATP-binding"/>
</dbReference>
<keyword evidence="4" id="KW-0547">Nucleotide-binding</keyword>
<dbReference type="RefSeq" id="WP_131837898.1">
    <property type="nucleotide sequence ID" value="NZ_SLWB01000001.1"/>
</dbReference>
<accession>A0A4R2EUX6</accession>
<dbReference type="InterPro" id="IPR025302">
    <property type="entry name" value="DrrA1/2-like_C"/>
</dbReference>
<dbReference type="PANTHER" id="PTHR42711:SF5">
    <property type="entry name" value="ABC TRANSPORTER ATP-BINDING PROTEIN NATA"/>
    <property type="match status" value="1"/>
</dbReference>
<evidence type="ECO:0000256" key="2">
    <source>
        <dbReference type="ARBA" id="ARBA00022448"/>
    </source>
</evidence>
<dbReference type="GO" id="GO:0005524">
    <property type="term" value="F:ATP binding"/>
    <property type="evidence" value="ECO:0007669"/>
    <property type="project" value="UniProtKB-KW"/>
</dbReference>
<dbReference type="SMART" id="SM00382">
    <property type="entry name" value="AAA"/>
    <property type="match status" value="1"/>
</dbReference>
<keyword evidence="3" id="KW-0536">Nodulation</keyword>
<gene>
    <name evidence="7" type="ORF">CLV25_101337</name>
</gene>
<dbReference type="SUPFAM" id="SSF52540">
    <property type="entry name" value="P-loop containing nucleoside triphosphate hydrolases"/>
    <property type="match status" value="1"/>
</dbReference>
<organism evidence="7 8">
    <name type="scientific">Acetobacteroides hydrogenigenes</name>
    <dbReference type="NCBI Taxonomy" id="979970"/>
    <lineage>
        <taxon>Bacteria</taxon>
        <taxon>Pseudomonadati</taxon>
        <taxon>Bacteroidota</taxon>
        <taxon>Bacteroidia</taxon>
        <taxon>Bacteroidales</taxon>
        <taxon>Rikenellaceae</taxon>
        <taxon>Acetobacteroides</taxon>
    </lineage>
</organism>
<name>A0A4R2EUX6_9BACT</name>
<comment type="caution">
    <text evidence="7">The sequence shown here is derived from an EMBL/GenBank/DDBJ whole genome shotgun (WGS) entry which is preliminary data.</text>
</comment>
<evidence type="ECO:0000256" key="5">
    <source>
        <dbReference type="ARBA" id="ARBA00022840"/>
    </source>
</evidence>
<dbReference type="InterPro" id="IPR027417">
    <property type="entry name" value="P-loop_NTPase"/>
</dbReference>
<keyword evidence="2" id="KW-0813">Transport</keyword>
<dbReference type="PROSITE" id="PS00211">
    <property type="entry name" value="ABC_TRANSPORTER_1"/>
    <property type="match status" value="1"/>
</dbReference>
<sequence>MEIFRAENVVKRYADHLALDNVSVTIPQGKIYGLLGPNGAGKTTLIRIINQITMPDSGKIYFKGNEMKMSDVQFIGYLPEERGLYKKMKVGEQAMYFAQLKGLSHSEALKRLRYWFAKFEIQAWWNKKVEELSKGMAQKVQFIITILHEPELMIFDEPFSGFDPINANLLKEEILEFKKKGHTIIFSTHNMASVEELCDNITLINKSRNVLSGDIDEIRHSYGDNIYQIDYVGEVGALSKVLHNGYQIVDEVFEKGLSKVRVKLQPDQSGNPLISAVVPHVEVVNFQKIIPSMNDIFIKVVQGESSLKAAHYTE</sequence>
<reference evidence="7 8" key="1">
    <citation type="submission" date="2019-03" db="EMBL/GenBank/DDBJ databases">
        <title>Genomic Encyclopedia of Archaeal and Bacterial Type Strains, Phase II (KMG-II): from individual species to whole genera.</title>
        <authorList>
            <person name="Goeker M."/>
        </authorList>
    </citation>
    <scope>NUCLEOTIDE SEQUENCE [LARGE SCALE GENOMIC DNA]</scope>
    <source>
        <strain evidence="7 8">RL-C</strain>
    </source>
</reference>
<dbReference type="PANTHER" id="PTHR42711">
    <property type="entry name" value="ABC TRANSPORTER ATP-BINDING PROTEIN"/>
    <property type="match status" value="1"/>
</dbReference>
<dbReference type="PROSITE" id="PS50893">
    <property type="entry name" value="ABC_TRANSPORTER_2"/>
    <property type="match status" value="1"/>
</dbReference>
<proteinExistence type="inferred from homology"/>
<dbReference type="EMBL" id="SLWB01000001">
    <property type="protein sequence ID" value="TCN73119.1"/>
    <property type="molecule type" value="Genomic_DNA"/>
</dbReference>
<evidence type="ECO:0000313" key="8">
    <source>
        <dbReference type="Proteomes" id="UP000294830"/>
    </source>
</evidence>